<dbReference type="KEGG" id="pgri:PgNI_04084"/>
<dbReference type="PRINTS" id="PR00315">
    <property type="entry name" value="ELONGATNFCT"/>
</dbReference>
<gene>
    <name evidence="7" type="ORF">PgNI_04084</name>
</gene>
<evidence type="ECO:0000256" key="1">
    <source>
        <dbReference type="ARBA" id="ARBA00022741"/>
    </source>
</evidence>
<keyword evidence="6" id="KW-1185">Reference proteome</keyword>
<keyword evidence="2" id="KW-0648">Protein biosynthesis</keyword>
<keyword evidence="4" id="KW-0342">GTP-binding</keyword>
<evidence type="ECO:0000259" key="5">
    <source>
        <dbReference type="PROSITE" id="PS51722"/>
    </source>
</evidence>
<dbReference type="InterPro" id="IPR000795">
    <property type="entry name" value="T_Tr_GTP-bd_dom"/>
</dbReference>
<sequence length="873" mass="96600">MWLRTLPACRLRPGRCQLPLSSWRWLQSNRPAESSCLPQAAAILSRTDFGSRFYSSPASSYYDAKVEDIRNIGIIAHVDAGKTTTTERMLFHSGVTKHLGNVDSGDTVTDFLPMERDRGITIQSAAITFQWPLPSDCGPGNPPKTINLIDTPGHQDFRFEVDRCMPVIDGAVCIMDGVKGVEAHTERVWQSAHQFRIPRIMYVNKLDRDGASFKRSVSEIASRLNSWPLVCQIPWWEKDVFVGVVDVITRTGIRWKSGGSKASYNTENLKKLLAETNPDLLTQLDEAHLALVDILCEHDERLLEGDLDNITPEVMKRTIRELISDGSGKLVPVFAGSSLRNIGIDPLLDAVVDYLPNANERPPVEVSLDGVRSTLENVIESSAKAQPAGKKKQLGNKKGTVTAVASVFKVAADFNRNDMSRGMLSFVRVYHGTLPADGEVWNSNRHKRERALSMLQISANKTQLIPHLSTGQIGALKGLKDAKTGDTLILVNGGFRSASEGPMARVQIRPAEIPNPVAFITMAPAARGNIKDLETALERLSREDPSLRYSYNERDEVFILSGMGKLHLEVLLDRLKNVYRVEATIFGIEVEYKECLLEPLAPNRYVFDQVVGGKAGKAACTVTLQPLPDQENKKSARAMSKDTVRADENNLIEIKIKKNDYGTFPEGFDYERTRHELLNGASAALRMGPRLRRPVHGTLVTIDYNPSTDYFGPNTPPSHNVKAAYSAVKTSLKDAQSRSQVGILEPVMKVSIICPEGAAEAVQKDIGGARGGVVYAVVDRNERYDEAGGGVDPADRINLDDVYVPRDPYDTIQSLRDPKKGLVRQLEIKARIPFAEMLNYDQLLRGKTGGRHSLDMELDTFERVVGPREKAIG</sequence>
<protein>
    <recommendedName>
        <fullName evidence="5">Tr-type G domain-containing protein</fullName>
    </recommendedName>
</protein>
<dbReference type="SUPFAM" id="SSF52540">
    <property type="entry name" value="P-loop containing nucleoside triphosphate hydrolases"/>
    <property type="match status" value="1"/>
</dbReference>
<reference evidence="7" key="2">
    <citation type="submission" date="2019-10" db="EMBL/GenBank/DDBJ databases">
        <authorList>
            <consortium name="NCBI Genome Project"/>
        </authorList>
    </citation>
    <scope>NUCLEOTIDE SEQUENCE</scope>
    <source>
        <strain evidence="7">NI907</strain>
    </source>
</reference>
<dbReference type="Gene3D" id="3.30.70.240">
    <property type="match status" value="1"/>
</dbReference>
<evidence type="ECO:0000256" key="2">
    <source>
        <dbReference type="ARBA" id="ARBA00022917"/>
    </source>
</evidence>
<dbReference type="PROSITE" id="PS00301">
    <property type="entry name" value="G_TR_1"/>
    <property type="match status" value="1"/>
</dbReference>
<dbReference type="GeneID" id="41959045"/>
<dbReference type="Gene3D" id="3.40.50.300">
    <property type="entry name" value="P-loop containing nucleotide triphosphate hydrolases"/>
    <property type="match status" value="1"/>
</dbReference>
<dbReference type="Gene3D" id="2.40.30.10">
    <property type="entry name" value="Translation factors"/>
    <property type="match status" value="1"/>
</dbReference>
<dbReference type="InterPro" id="IPR053905">
    <property type="entry name" value="EF-G-like_DII"/>
</dbReference>
<dbReference type="InterPro" id="IPR009000">
    <property type="entry name" value="Transl_B-barrel_sf"/>
</dbReference>
<reference evidence="7" key="1">
    <citation type="journal article" date="2019" name="Mol. Biol. Evol.">
        <title>Blast fungal genomes show frequent chromosomal changes, gene gains and losses, and effector gene turnover.</title>
        <authorList>
            <person name="Gomez Luciano L.B."/>
            <person name="Jason Tsai I."/>
            <person name="Chuma I."/>
            <person name="Tosa Y."/>
            <person name="Chen Y.H."/>
            <person name="Li J.Y."/>
            <person name="Li M.Y."/>
            <person name="Jade Lu M.Y."/>
            <person name="Nakayashiki H."/>
            <person name="Li W.H."/>
        </authorList>
    </citation>
    <scope>NUCLEOTIDE SEQUENCE</scope>
    <source>
        <strain evidence="7">NI907</strain>
    </source>
</reference>
<proteinExistence type="predicted"/>
<dbReference type="Proteomes" id="UP000515153">
    <property type="component" value="Unplaced"/>
</dbReference>
<dbReference type="InterPro" id="IPR041095">
    <property type="entry name" value="EFG_II"/>
</dbReference>
<evidence type="ECO:0000313" key="7">
    <source>
        <dbReference type="RefSeq" id="XP_030984902.1"/>
    </source>
</evidence>
<dbReference type="PANTHER" id="PTHR43261">
    <property type="entry name" value="TRANSLATION ELONGATION FACTOR G-RELATED"/>
    <property type="match status" value="1"/>
</dbReference>
<dbReference type="GO" id="GO:0032790">
    <property type="term" value="P:ribosome disassembly"/>
    <property type="evidence" value="ECO:0007669"/>
    <property type="project" value="TreeGrafter"/>
</dbReference>
<dbReference type="InterPro" id="IPR031157">
    <property type="entry name" value="G_TR_CS"/>
</dbReference>
<dbReference type="GO" id="GO:0032543">
    <property type="term" value="P:mitochondrial translation"/>
    <property type="evidence" value="ECO:0007669"/>
    <property type="project" value="TreeGrafter"/>
</dbReference>
<dbReference type="PANTHER" id="PTHR43261:SF1">
    <property type="entry name" value="RIBOSOME-RELEASING FACTOR 2, MITOCHONDRIAL"/>
    <property type="match status" value="1"/>
</dbReference>
<accession>A0A6P8BCJ4</accession>
<reference evidence="7" key="3">
    <citation type="submission" date="2025-08" db="UniProtKB">
        <authorList>
            <consortium name="RefSeq"/>
        </authorList>
    </citation>
    <scope>IDENTIFICATION</scope>
    <source>
        <strain evidence="7">NI907</strain>
    </source>
</reference>
<dbReference type="GO" id="GO:0005525">
    <property type="term" value="F:GTP binding"/>
    <property type="evidence" value="ECO:0007669"/>
    <property type="project" value="UniProtKB-KW"/>
</dbReference>
<organism evidence="6 7">
    <name type="scientific">Pyricularia grisea</name>
    <name type="common">Crabgrass-specific blast fungus</name>
    <name type="synonym">Magnaporthe grisea</name>
    <dbReference type="NCBI Taxonomy" id="148305"/>
    <lineage>
        <taxon>Eukaryota</taxon>
        <taxon>Fungi</taxon>
        <taxon>Dikarya</taxon>
        <taxon>Ascomycota</taxon>
        <taxon>Pezizomycotina</taxon>
        <taxon>Sordariomycetes</taxon>
        <taxon>Sordariomycetidae</taxon>
        <taxon>Magnaporthales</taxon>
        <taxon>Pyriculariaceae</taxon>
        <taxon>Pyricularia</taxon>
    </lineage>
</organism>
<dbReference type="Pfam" id="PF00009">
    <property type="entry name" value="GTP_EFTU"/>
    <property type="match status" value="1"/>
</dbReference>
<dbReference type="SUPFAM" id="SSF54980">
    <property type="entry name" value="EF-G C-terminal domain-like"/>
    <property type="match status" value="2"/>
</dbReference>
<evidence type="ECO:0000313" key="6">
    <source>
        <dbReference type="Proteomes" id="UP000515153"/>
    </source>
</evidence>
<dbReference type="SUPFAM" id="SSF50447">
    <property type="entry name" value="Translation proteins"/>
    <property type="match status" value="1"/>
</dbReference>
<dbReference type="CDD" id="cd03713">
    <property type="entry name" value="EFG_mtEFG_C"/>
    <property type="match status" value="1"/>
</dbReference>
<feature type="domain" description="Tr-type G" evidence="5">
    <location>
        <begin position="67"/>
        <end position="363"/>
    </location>
</feature>
<dbReference type="NCBIfam" id="TIGR00231">
    <property type="entry name" value="small_GTP"/>
    <property type="match status" value="1"/>
</dbReference>
<dbReference type="Pfam" id="PF14492">
    <property type="entry name" value="EFG_III"/>
    <property type="match status" value="1"/>
</dbReference>
<name>A0A6P8BCJ4_PYRGI</name>
<dbReference type="PROSITE" id="PS51722">
    <property type="entry name" value="G_TR_2"/>
    <property type="match status" value="1"/>
</dbReference>
<dbReference type="Pfam" id="PF22042">
    <property type="entry name" value="EF-G_D2"/>
    <property type="match status" value="1"/>
</dbReference>
<dbReference type="InterPro" id="IPR005225">
    <property type="entry name" value="Small_GTP-bd"/>
</dbReference>
<keyword evidence="3" id="KW-0496">Mitochondrion</keyword>
<dbReference type="Gene3D" id="3.30.70.870">
    <property type="entry name" value="Elongation Factor G (Translational Gtpase), domain 3"/>
    <property type="match status" value="1"/>
</dbReference>
<dbReference type="FunFam" id="3.40.50.300:FF:000514">
    <property type="entry name" value="Ribosome-releasing factor 2, mitochondrial"/>
    <property type="match status" value="1"/>
</dbReference>
<evidence type="ECO:0000256" key="4">
    <source>
        <dbReference type="ARBA" id="ARBA00023134"/>
    </source>
</evidence>
<dbReference type="GO" id="GO:0003924">
    <property type="term" value="F:GTPase activity"/>
    <property type="evidence" value="ECO:0007669"/>
    <property type="project" value="InterPro"/>
</dbReference>
<dbReference type="GO" id="GO:0005759">
    <property type="term" value="C:mitochondrial matrix"/>
    <property type="evidence" value="ECO:0007669"/>
    <property type="project" value="UniProtKB-ARBA"/>
</dbReference>
<dbReference type="InterPro" id="IPR035649">
    <property type="entry name" value="EFG_V"/>
</dbReference>
<dbReference type="AlphaFoldDB" id="A0A6P8BCJ4"/>
<dbReference type="RefSeq" id="XP_030984902.1">
    <property type="nucleotide sequence ID" value="XM_031124136.1"/>
</dbReference>
<dbReference type="InterPro" id="IPR035647">
    <property type="entry name" value="EFG_III/V"/>
</dbReference>
<keyword evidence="1" id="KW-0547">Nucleotide-binding</keyword>
<dbReference type="InterPro" id="IPR027417">
    <property type="entry name" value="P-loop_NTPase"/>
</dbReference>
<evidence type="ECO:0000256" key="3">
    <source>
        <dbReference type="ARBA" id="ARBA00023128"/>
    </source>
</evidence>